<dbReference type="OrthoDB" id="3789372at2759"/>
<keyword evidence="5" id="KW-1185">Reference proteome</keyword>
<dbReference type="InterPro" id="IPR018181">
    <property type="entry name" value="Heat_shock_70_CS"/>
</dbReference>
<sequence length="96" mass="10208">MQWVGDGLRATMSGESQAPAVGIDLGTTYSCVAVWRHDRVEIIPNDQGNRITPSCVSFKESERLVGDSAMNVAASNPVNTVVGKRSIVPGSTFLLS</sequence>
<protein>
    <submittedName>
        <fullName evidence="4">Heat shock cognate protein 70-1</fullName>
    </submittedName>
</protein>
<dbReference type="PROSITE" id="PS00297">
    <property type="entry name" value="HSP70_1"/>
    <property type="match status" value="1"/>
</dbReference>
<proteinExistence type="inferred from homology"/>
<dbReference type="PANTHER" id="PTHR19375">
    <property type="entry name" value="HEAT SHOCK PROTEIN 70KDA"/>
    <property type="match status" value="1"/>
</dbReference>
<gene>
    <name evidence="4" type="ORF">F511_46432</name>
</gene>
<evidence type="ECO:0000256" key="2">
    <source>
        <dbReference type="ARBA" id="ARBA00022741"/>
    </source>
</evidence>
<keyword evidence="2" id="KW-0547">Nucleotide-binding</keyword>
<dbReference type="Gene3D" id="3.30.420.40">
    <property type="match status" value="1"/>
</dbReference>
<dbReference type="InterPro" id="IPR043129">
    <property type="entry name" value="ATPase_NBD"/>
</dbReference>
<dbReference type="SUPFAM" id="SSF53067">
    <property type="entry name" value="Actin-like ATPase domain"/>
    <property type="match status" value="1"/>
</dbReference>
<dbReference type="PRINTS" id="PR00301">
    <property type="entry name" value="HEATSHOCK70"/>
</dbReference>
<dbReference type="Pfam" id="PF00012">
    <property type="entry name" value="HSP70"/>
    <property type="match status" value="1"/>
</dbReference>
<organism evidence="4 5">
    <name type="scientific">Dorcoceras hygrometricum</name>
    <dbReference type="NCBI Taxonomy" id="472368"/>
    <lineage>
        <taxon>Eukaryota</taxon>
        <taxon>Viridiplantae</taxon>
        <taxon>Streptophyta</taxon>
        <taxon>Embryophyta</taxon>
        <taxon>Tracheophyta</taxon>
        <taxon>Spermatophyta</taxon>
        <taxon>Magnoliopsida</taxon>
        <taxon>eudicotyledons</taxon>
        <taxon>Gunneridae</taxon>
        <taxon>Pentapetalae</taxon>
        <taxon>asterids</taxon>
        <taxon>lamiids</taxon>
        <taxon>Lamiales</taxon>
        <taxon>Gesneriaceae</taxon>
        <taxon>Didymocarpoideae</taxon>
        <taxon>Trichosporeae</taxon>
        <taxon>Loxocarpinae</taxon>
        <taxon>Dorcoceras</taxon>
    </lineage>
</organism>
<evidence type="ECO:0000313" key="4">
    <source>
        <dbReference type="EMBL" id="KZT76544.1"/>
    </source>
</evidence>
<evidence type="ECO:0000256" key="1">
    <source>
        <dbReference type="ARBA" id="ARBA00007381"/>
    </source>
</evidence>
<dbReference type="InterPro" id="IPR013126">
    <property type="entry name" value="Hsp_70_fam"/>
</dbReference>
<dbReference type="Proteomes" id="UP000250235">
    <property type="component" value="Unassembled WGS sequence"/>
</dbReference>
<dbReference type="EMBL" id="KV112143">
    <property type="protein sequence ID" value="KZT76544.1"/>
    <property type="molecule type" value="Genomic_DNA"/>
</dbReference>
<dbReference type="GO" id="GO:0005524">
    <property type="term" value="F:ATP binding"/>
    <property type="evidence" value="ECO:0007669"/>
    <property type="project" value="UniProtKB-KW"/>
</dbReference>
<comment type="similarity">
    <text evidence="1">Belongs to the heat shock protein 70 family.</text>
</comment>
<dbReference type="GO" id="GO:0140662">
    <property type="term" value="F:ATP-dependent protein folding chaperone"/>
    <property type="evidence" value="ECO:0007669"/>
    <property type="project" value="InterPro"/>
</dbReference>
<dbReference type="AlphaFoldDB" id="A0A2Z6ZTI3"/>
<name>A0A2Z6ZTI3_9LAMI</name>
<dbReference type="FunFam" id="3.30.420.40:FF:000028">
    <property type="entry name" value="heat shock 70 kDa protein-like"/>
    <property type="match status" value="1"/>
</dbReference>
<keyword evidence="3" id="KW-0067">ATP-binding</keyword>
<keyword evidence="4" id="KW-0346">Stress response</keyword>
<evidence type="ECO:0000313" key="5">
    <source>
        <dbReference type="Proteomes" id="UP000250235"/>
    </source>
</evidence>
<reference evidence="4 5" key="1">
    <citation type="journal article" date="2015" name="Proc. Natl. Acad. Sci. U.S.A.">
        <title>The resurrection genome of Boea hygrometrica: A blueprint for survival of dehydration.</title>
        <authorList>
            <person name="Xiao L."/>
            <person name="Yang G."/>
            <person name="Zhang L."/>
            <person name="Yang X."/>
            <person name="Zhao S."/>
            <person name="Ji Z."/>
            <person name="Zhou Q."/>
            <person name="Hu M."/>
            <person name="Wang Y."/>
            <person name="Chen M."/>
            <person name="Xu Y."/>
            <person name="Jin H."/>
            <person name="Xiao X."/>
            <person name="Hu G."/>
            <person name="Bao F."/>
            <person name="Hu Y."/>
            <person name="Wan P."/>
            <person name="Li L."/>
            <person name="Deng X."/>
            <person name="Kuang T."/>
            <person name="Xiang C."/>
            <person name="Zhu J.K."/>
            <person name="Oliver M.J."/>
            <person name="He Y."/>
        </authorList>
    </citation>
    <scope>NUCLEOTIDE SEQUENCE [LARGE SCALE GENOMIC DNA]</scope>
    <source>
        <strain evidence="5">cv. XS01</strain>
    </source>
</reference>
<evidence type="ECO:0000256" key="3">
    <source>
        <dbReference type="ARBA" id="ARBA00022840"/>
    </source>
</evidence>
<accession>A0A2Z6ZTI3</accession>